<organism evidence="10">
    <name type="scientific">Ditylum brightwellii</name>
    <dbReference type="NCBI Taxonomy" id="49249"/>
    <lineage>
        <taxon>Eukaryota</taxon>
        <taxon>Sar</taxon>
        <taxon>Stramenopiles</taxon>
        <taxon>Ochrophyta</taxon>
        <taxon>Bacillariophyta</taxon>
        <taxon>Mediophyceae</taxon>
        <taxon>Lithodesmiophycidae</taxon>
        <taxon>Lithodesmiales</taxon>
        <taxon>Lithodesmiaceae</taxon>
        <taxon>Ditylum</taxon>
    </lineage>
</organism>
<evidence type="ECO:0000256" key="6">
    <source>
        <dbReference type="ARBA" id="ARBA00029555"/>
    </source>
</evidence>
<dbReference type="InterPro" id="IPR026720">
    <property type="entry name" value="CFAP91"/>
</dbReference>
<evidence type="ECO:0000256" key="1">
    <source>
        <dbReference type="ARBA" id="ARBA00004430"/>
    </source>
</evidence>
<dbReference type="AlphaFoldDB" id="A0A6V2C272"/>
<name>A0A6V2C272_9STRA</name>
<dbReference type="InterPro" id="IPR032840">
    <property type="entry name" value="CFAP91_dom"/>
</dbReference>
<evidence type="ECO:0000256" key="5">
    <source>
        <dbReference type="ARBA" id="ARBA00029468"/>
    </source>
</evidence>
<protein>
    <recommendedName>
        <fullName evidence="6">Cilia- and flagella-associated protein 91</fullName>
    </recommendedName>
</protein>
<evidence type="ECO:0000256" key="7">
    <source>
        <dbReference type="SAM" id="MobiDB-lite"/>
    </source>
</evidence>
<evidence type="ECO:0000259" key="8">
    <source>
        <dbReference type="Pfam" id="PF14738"/>
    </source>
</evidence>
<dbReference type="PANTHER" id="PTHR22455">
    <property type="entry name" value="CILIA- AND FLAGELLA-ASSOCIATED PROTEIN 91"/>
    <property type="match status" value="1"/>
</dbReference>
<feature type="region of interest" description="Disordered" evidence="7">
    <location>
        <begin position="72"/>
        <end position="94"/>
    </location>
</feature>
<evidence type="ECO:0000256" key="2">
    <source>
        <dbReference type="ARBA" id="ARBA00022490"/>
    </source>
</evidence>
<dbReference type="GO" id="GO:0005930">
    <property type="term" value="C:axoneme"/>
    <property type="evidence" value="ECO:0007669"/>
    <property type="project" value="UniProtKB-SubCell"/>
</dbReference>
<dbReference type="PANTHER" id="PTHR22455:SF10">
    <property type="entry name" value="CILIA- AND FLAGELLA-ASSOCIATED PROTEIN 91"/>
    <property type="match status" value="1"/>
</dbReference>
<dbReference type="EMBL" id="HBNS01007983">
    <property type="protein sequence ID" value="CAE4591037.1"/>
    <property type="molecule type" value="Transcribed_RNA"/>
</dbReference>
<proteinExistence type="inferred from homology"/>
<keyword evidence="4" id="KW-0966">Cell projection</keyword>
<evidence type="ECO:0000256" key="3">
    <source>
        <dbReference type="ARBA" id="ARBA00023212"/>
    </source>
</evidence>
<keyword evidence="2" id="KW-0963">Cytoplasm</keyword>
<evidence type="ECO:0000313" key="9">
    <source>
        <dbReference type="EMBL" id="CAE4591027.1"/>
    </source>
</evidence>
<comment type="subcellular location">
    <subcellularLocation>
        <location evidence="1">Cytoplasm</location>
        <location evidence="1">Cytoskeleton</location>
        <location evidence="1">Cilium axoneme</location>
    </subcellularLocation>
</comment>
<accession>A0A6V2C272</accession>
<keyword evidence="3" id="KW-0206">Cytoskeleton</keyword>
<evidence type="ECO:0000313" key="10">
    <source>
        <dbReference type="EMBL" id="CAE4591037.1"/>
    </source>
</evidence>
<evidence type="ECO:0000256" key="4">
    <source>
        <dbReference type="ARBA" id="ARBA00023273"/>
    </source>
</evidence>
<dbReference type="EMBL" id="HBNS01007978">
    <property type="protein sequence ID" value="CAE4591027.1"/>
    <property type="molecule type" value="Transcribed_RNA"/>
</dbReference>
<feature type="region of interest" description="Disordered" evidence="7">
    <location>
        <begin position="251"/>
        <end position="287"/>
    </location>
</feature>
<feature type="compositionally biased region" description="Polar residues" evidence="7">
    <location>
        <begin position="269"/>
        <end position="287"/>
    </location>
</feature>
<comment type="similarity">
    <text evidence="5">Belongs to the CFAP91 family.</text>
</comment>
<feature type="domain" description="CFAP91" evidence="8">
    <location>
        <begin position="98"/>
        <end position="253"/>
    </location>
</feature>
<reference evidence="10" key="1">
    <citation type="submission" date="2021-01" db="EMBL/GenBank/DDBJ databases">
        <authorList>
            <person name="Corre E."/>
            <person name="Pelletier E."/>
            <person name="Niang G."/>
            <person name="Scheremetjew M."/>
            <person name="Finn R."/>
            <person name="Kale V."/>
            <person name="Holt S."/>
            <person name="Cochrane G."/>
            <person name="Meng A."/>
            <person name="Brown T."/>
            <person name="Cohen L."/>
        </authorList>
    </citation>
    <scope>NUCLEOTIDE SEQUENCE</scope>
    <source>
        <strain evidence="10">GSO104</strain>
    </source>
</reference>
<gene>
    <name evidence="9" type="ORF">DBRI00130_LOCUS6463</name>
    <name evidence="10" type="ORF">DBRI00130_LOCUS6468</name>
</gene>
<sequence>MNIYFYLVHMQQRAYDHLYDPVWTTPGHNNLASTAKGTTDVSGSFRFRYCEKPIVSLTSEYQPGPEIVCDTTPHNAGETSVSNESRSNTAPARTVGCQTTYRDSEAQTDPYTPEYNIIQRQGIEEEVEIMSLSHLTFGNGLPVTDKGINRIERDRDRREMEKTLPPITDSTTLELHRKFLEDQERKDFKLRENEINEEMTKRLEDFQRSLYGRDAESKFLMEQRVEAFRRKKLNERHVEIGKIQKQRTFSLRKQAKISREKNHNPMNLRRQSCSHSTSGAENQQGKTCEQGVGATYEDFVMLQNDSLNTLVRISNIPGDNRNKKCLSAEDRRQAALVKDLQLVSNQLDLANVGEHSW</sequence>
<dbReference type="Pfam" id="PF14738">
    <property type="entry name" value="CFAP91"/>
    <property type="match status" value="1"/>
</dbReference>